<dbReference type="Pfam" id="PF00476">
    <property type="entry name" value="DNA_pol_A"/>
    <property type="match status" value="1"/>
</dbReference>
<dbReference type="GO" id="GO:0003887">
    <property type="term" value="F:DNA-directed DNA polymerase activity"/>
    <property type="evidence" value="ECO:0007669"/>
    <property type="project" value="InterPro"/>
</dbReference>
<accession>A0A0F8W0Y7</accession>
<dbReference type="EMBL" id="LAZR01068098">
    <property type="protein sequence ID" value="KKK50283.1"/>
    <property type="molecule type" value="Genomic_DNA"/>
</dbReference>
<feature type="domain" description="DNA-directed DNA polymerase family A palm" evidence="2">
    <location>
        <begin position="194"/>
        <end position="336"/>
    </location>
</feature>
<protein>
    <recommendedName>
        <fullName evidence="2">DNA-directed DNA polymerase family A palm domain-containing protein</fullName>
    </recommendedName>
</protein>
<dbReference type="Gene3D" id="1.20.1060.10">
    <property type="entry name" value="Taq DNA Polymerase, Chain T, domain 4"/>
    <property type="match status" value="1"/>
</dbReference>
<reference evidence="3" key="1">
    <citation type="journal article" date="2015" name="Nature">
        <title>Complex archaea that bridge the gap between prokaryotes and eukaryotes.</title>
        <authorList>
            <person name="Spang A."/>
            <person name="Saw J.H."/>
            <person name="Jorgensen S.L."/>
            <person name="Zaremba-Niedzwiedzka K."/>
            <person name="Martijn J."/>
            <person name="Lind A.E."/>
            <person name="van Eijk R."/>
            <person name="Schleper C."/>
            <person name="Guy L."/>
            <person name="Ettema T.J."/>
        </authorList>
    </citation>
    <scope>NUCLEOTIDE SEQUENCE</scope>
</reference>
<dbReference type="Gene3D" id="3.30.70.370">
    <property type="match status" value="1"/>
</dbReference>
<evidence type="ECO:0000256" key="1">
    <source>
        <dbReference type="ARBA" id="ARBA00022705"/>
    </source>
</evidence>
<evidence type="ECO:0000313" key="3">
    <source>
        <dbReference type="EMBL" id="KKK50283.1"/>
    </source>
</evidence>
<organism evidence="3">
    <name type="scientific">marine sediment metagenome</name>
    <dbReference type="NCBI Taxonomy" id="412755"/>
    <lineage>
        <taxon>unclassified sequences</taxon>
        <taxon>metagenomes</taxon>
        <taxon>ecological metagenomes</taxon>
    </lineage>
</organism>
<comment type="caution">
    <text evidence="3">The sequence shown here is derived from an EMBL/GenBank/DDBJ whole genome shotgun (WGS) entry which is preliminary data.</text>
</comment>
<name>A0A0F8W0Y7_9ZZZZ</name>
<dbReference type="GO" id="GO:0006302">
    <property type="term" value="P:double-strand break repair"/>
    <property type="evidence" value="ECO:0007669"/>
    <property type="project" value="TreeGrafter"/>
</dbReference>
<dbReference type="InterPro" id="IPR002298">
    <property type="entry name" value="DNA_polymerase_A"/>
</dbReference>
<feature type="non-terminal residue" evidence="3">
    <location>
        <position position="1"/>
    </location>
</feature>
<dbReference type="AlphaFoldDB" id="A0A0F8W0Y7"/>
<dbReference type="SUPFAM" id="SSF56672">
    <property type="entry name" value="DNA/RNA polymerases"/>
    <property type="match status" value="1"/>
</dbReference>
<dbReference type="Gene3D" id="1.10.150.20">
    <property type="entry name" value="5' to 3' exonuclease, C-terminal subdomain"/>
    <property type="match status" value="1"/>
</dbReference>
<evidence type="ECO:0000259" key="2">
    <source>
        <dbReference type="Pfam" id="PF00476"/>
    </source>
</evidence>
<keyword evidence="1" id="KW-0235">DNA replication</keyword>
<dbReference type="InterPro" id="IPR043502">
    <property type="entry name" value="DNA/RNA_pol_sf"/>
</dbReference>
<gene>
    <name evidence="3" type="ORF">LCGC14_3126570</name>
</gene>
<dbReference type="PANTHER" id="PTHR10133">
    <property type="entry name" value="DNA POLYMERASE I"/>
    <property type="match status" value="1"/>
</dbReference>
<dbReference type="GO" id="GO:0006261">
    <property type="term" value="P:DNA-templated DNA replication"/>
    <property type="evidence" value="ECO:0007669"/>
    <property type="project" value="InterPro"/>
</dbReference>
<dbReference type="GO" id="GO:0003677">
    <property type="term" value="F:DNA binding"/>
    <property type="evidence" value="ECO:0007669"/>
    <property type="project" value="InterPro"/>
</dbReference>
<dbReference type="PANTHER" id="PTHR10133:SF27">
    <property type="entry name" value="DNA POLYMERASE NU"/>
    <property type="match status" value="1"/>
</dbReference>
<proteinExistence type="predicted"/>
<feature type="non-terminal residue" evidence="3">
    <location>
        <position position="340"/>
    </location>
</feature>
<sequence length="340" mass="39719">GIHGLDKLAWFIGMGGYEQELEEWFAQNLLKEDDRNYLEVPLELLGRYSIGDSVATWRYHDKKYPMLERRKSVKLYHKHVIDGIMPYADMETRGQLVDIKYLAKLENFYTEKISTIEQELNTIIAPVAGDFNFNYASWEQVGKLLTRWLGVKQASKQETRYTAWSRFSFDRYGSNKDTGRFRDFAAKQPLFNSKGFLSTDKKVIKGILDFYKPLKKSQREFLTSYMKLKKVKKRLSTNVRGLSRYICRDERVRTNILLHGAATSRRAMTNPPMQQTPKERVYRRVFIAGTGYLLGILDYVNQEVRIAANRSMDEKLCQAFLDGKDIHCYVASLFAQHSYE</sequence>
<dbReference type="InterPro" id="IPR001098">
    <property type="entry name" value="DNA-dir_DNA_pol_A_palm_dom"/>
</dbReference>